<dbReference type="RefSeq" id="WP_303541265.1">
    <property type="nucleotide sequence ID" value="NZ_JAUOTP010000003.1"/>
</dbReference>
<feature type="domain" description="NADH:flavin oxidoreductase/NADH oxidase N-terminal" evidence="1">
    <location>
        <begin position="10"/>
        <end position="351"/>
    </location>
</feature>
<dbReference type="InterPro" id="IPR001155">
    <property type="entry name" value="OxRdtase_FMN_N"/>
</dbReference>
<gene>
    <name evidence="2" type="ORF">Q4F19_07500</name>
</gene>
<dbReference type="Proteomes" id="UP001169764">
    <property type="component" value="Unassembled WGS sequence"/>
</dbReference>
<dbReference type="SUPFAM" id="SSF51395">
    <property type="entry name" value="FMN-linked oxidoreductases"/>
    <property type="match status" value="1"/>
</dbReference>
<protein>
    <submittedName>
        <fullName evidence="2">Alkene reductase</fullName>
    </submittedName>
</protein>
<dbReference type="InterPro" id="IPR045247">
    <property type="entry name" value="Oye-like"/>
</dbReference>
<name>A0ABT8Y8M4_9SPHN</name>
<proteinExistence type="predicted"/>
<reference evidence="2" key="1">
    <citation type="submission" date="2023-07" db="EMBL/GenBank/DDBJ databases">
        <authorList>
            <person name="Kim M."/>
        </authorList>
    </citation>
    <scope>NUCLEOTIDE SEQUENCE</scope>
    <source>
        <strain evidence="2">BIUV-7</strain>
    </source>
</reference>
<dbReference type="PANTHER" id="PTHR22893:SF98">
    <property type="entry name" value="OXIDOREDUCTASE"/>
    <property type="match status" value="1"/>
</dbReference>
<dbReference type="NCBIfam" id="NF007899">
    <property type="entry name" value="PRK10605.1"/>
    <property type="match status" value="1"/>
</dbReference>
<sequence>MSDEASDDPLFRPLTLGNISLCHRVVMAPLTRMRSRQPGDMPQPMKMLYYQQRASQGGLIVTEATDISEQARGYPGVPGIHSEEQISGWRAITDAVHAKGGHIVLQIWHTGRISHPTMQPGGATPVAPSAVLPAGLRHLDANGVEADLALPHPLSIDEIAGVSATFRQAVLNARSAGFDGVEIHAANGYLIDQFLQDSSNLREDGYGGSIANRARLLLEIVDFASSAWAPGNVGVRLSPWGSFNGMADSDPAALYTFIGAELGKRSLAYLHVVEPRADQNSDVNAIDAGAPDAGRLLKQAFGGKIISAGGYVGATARAALRDKRADAIAFGRLFIANPDLPLRLAEGLPMNRYDRSSFYGGTEQGYIDYPNYDPAAAIAGAKA</sequence>
<evidence type="ECO:0000313" key="3">
    <source>
        <dbReference type="Proteomes" id="UP001169764"/>
    </source>
</evidence>
<dbReference type="Gene3D" id="3.20.20.70">
    <property type="entry name" value="Aldolase class I"/>
    <property type="match status" value="1"/>
</dbReference>
<dbReference type="PANTHER" id="PTHR22893">
    <property type="entry name" value="NADH OXIDOREDUCTASE-RELATED"/>
    <property type="match status" value="1"/>
</dbReference>
<dbReference type="CDD" id="cd02933">
    <property type="entry name" value="OYE_like_FMN"/>
    <property type="match status" value="1"/>
</dbReference>
<dbReference type="InterPro" id="IPR013785">
    <property type="entry name" value="Aldolase_TIM"/>
</dbReference>
<keyword evidence="3" id="KW-1185">Reference proteome</keyword>
<accession>A0ABT8Y8M4</accession>
<evidence type="ECO:0000259" key="1">
    <source>
        <dbReference type="Pfam" id="PF00724"/>
    </source>
</evidence>
<organism evidence="2 3">
    <name type="scientific">Sphingomonas natans</name>
    <dbReference type="NCBI Taxonomy" id="3063330"/>
    <lineage>
        <taxon>Bacteria</taxon>
        <taxon>Pseudomonadati</taxon>
        <taxon>Pseudomonadota</taxon>
        <taxon>Alphaproteobacteria</taxon>
        <taxon>Sphingomonadales</taxon>
        <taxon>Sphingomonadaceae</taxon>
        <taxon>Sphingomonas</taxon>
    </lineage>
</organism>
<comment type="caution">
    <text evidence="2">The sequence shown here is derived from an EMBL/GenBank/DDBJ whole genome shotgun (WGS) entry which is preliminary data.</text>
</comment>
<dbReference type="Pfam" id="PF00724">
    <property type="entry name" value="Oxidored_FMN"/>
    <property type="match status" value="1"/>
</dbReference>
<dbReference type="EMBL" id="JAUOTP010000003">
    <property type="protein sequence ID" value="MDO6414223.1"/>
    <property type="molecule type" value="Genomic_DNA"/>
</dbReference>
<evidence type="ECO:0000313" key="2">
    <source>
        <dbReference type="EMBL" id="MDO6414223.1"/>
    </source>
</evidence>